<protein>
    <recommendedName>
        <fullName evidence="3">DUF6598 domain-containing protein</fullName>
    </recommendedName>
</protein>
<sequence>MQFLPRSILPRLHQRSPLLLLLLSPMPSAARAHPHMAPSFSSNLPARPVSCFPTASRKIGSGSGIGGDEFDKPSRHGALHSANCNVVALGDHTTIIQGVNDEEKKGQTAGFIAHSGDGPPTSDDEEDGRMAKADADYAYEDASRLTVDATDGKEDAGMAPMELEDARRETKNVTAFGGDGHSEDDDDNKEDEREEIEFDYDNDYDSTSDDDDIYFCDDIWHTEQVIPKRTIENSSHRDGSIYRGGDDCQWKTDYSIADRNENPKDCGQDAENCRVHRPHRMLQIFSLKLAKIPVDGGSVELYGYIAVQDSLEPLLNYIVNLSRDSPIIVEQGSLITMTGPKRGIQMYGTILIEYDMRIKTGEQDRDLQLIDGVFTYDDSTFSGHEFTNRICGDCGAVDITVSLLDSAVEATIEVTISEVRRSFNLSLGSFFSGLHEEIQLFHGTICEPRGLRRSVVAVMMGTWMHLKFNVCSGSYSCAEHCCSFKAKKHRYDSHELKTGLGIISVKVTWSTLSTFCDRQKKVLLLW</sequence>
<dbReference type="PANTHER" id="PTHR33065">
    <property type="entry name" value="OS07G0486400 PROTEIN"/>
    <property type="match status" value="1"/>
</dbReference>
<dbReference type="Pfam" id="PF20241">
    <property type="entry name" value="DUF6598"/>
    <property type="match status" value="1"/>
</dbReference>
<feature type="chain" id="PRO_5002367924" description="DUF6598 domain-containing protein" evidence="2">
    <location>
        <begin position="33"/>
        <end position="526"/>
    </location>
</feature>
<evidence type="ECO:0000256" key="1">
    <source>
        <dbReference type="SAM" id="MobiDB-lite"/>
    </source>
</evidence>
<dbReference type="STRING" id="4537.A0A0E0MM28"/>
<dbReference type="HOGENOM" id="CLU_034147_5_1_1"/>
<dbReference type="InterPro" id="IPR046533">
    <property type="entry name" value="DUF6598"/>
</dbReference>
<evidence type="ECO:0000313" key="5">
    <source>
        <dbReference type="Proteomes" id="UP000026962"/>
    </source>
</evidence>
<name>A0A0E0MM28_ORYPU</name>
<feature type="region of interest" description="Disordered" evidence="1">
    <location>
        <begin position="110"/>
        <end position="129"/>
    </location>
</feature>
<feature type="compositionally biased region" description="Acidic residues" evidence="1">
    <location>
        <begin position="182"/>
        <end position="205"/>
    </location>
</feature>
<feature type="domain" description="DUF6598" evidence="3">
    <location>
        <begin position="281"/>
        <end position="507"/>
    </location>
</feature>
<dbReference type="Proteomes" id="UP000026962">
    <property type="component" value="Chromosome 12"/>
</dbReference>
<evidence type="ECO:0000259" key="3">
    <source>
        <dbReference type="Pfam" id="PF20241"/>
    </source>
</evidence>
<proteinExistence type="predicted"/>
<dbReference type="Gramene" id="OPUNC12G09720.1">
    <property type="protein sequence ID" value="OPUNC12G09720.1"/>
    <property type="gene ID" value="OPUNC12G09720"/>
</dbReference>
<keyword evidence="5" id="KW-1185">Reference proteome</keyword>
<dbReference type="AlphaFoldDB" id="A0A0E0MM28"/>
<keyword evidence="2" id="KW-0732">Signal</keyword>
<feature type="signal peptide" evidence="2">
    <location>
        <begin position="1"/>
        <end position="32"/>
    </location>
</feature>
<accession>A0A0E0MM28</accession>
<dbReference type="EnsemblPlants" id="OPUNC12G09720.1">
    <property type="protein sequence ID" value="OPUNC12G09720.1"/>
    <property type="gene ID" value="OPUNC12G09720"/>
</dbReference>
<evidence type="ECO:0000313" key="4">
    <source>
        <dbReference type="EnsemblPlants" id="OPUNC12G09720.1"/>
    </source>
</evidence>
<reference evidence="4" key="1">
    <citation type="submission" date="2015-04" db="UniProtKB">
        <authorList>
            <consortium name="EnsemblPlants"/>
        </authorList>
    </citation>
    <scope>IDENTIFICATION</scope>
</reference>
<evidence type="ECO:0000256" key="2">
    <source>
        <dbReference type="SAM" id="SignalP"/>
    </source>
</evidence>
<reference evidence="4" key="2">
    <citation type="submission" date="2018-05" db="EMBL/GenBank/DDBJ databases">
        <title>OpunRS2 (Oryza punctata Reference Sequence Version 2).</title>
        <authorList>
            <person name="Zhang J."/>
            <person name="Kudrna D."/>
            <person name="Lee S."/>
            <person name="Talag J."/>
            <person name="Welchert J."/>
            <person name="Wing R.A."/>
        </authorList>
    </citation>
    <scope>NUCLEOTIDE SEQUENCE [LARGE SCALE GENOMIC DNA]</scope>
</reference>
<feature type="region of interest" description="Disordered" evidence="1">
    <location>
        <begin position="172"/>
        <end position="205"/>
    </location>
</feature>
<organism evidence="4">
    <name type="scientific">Oryza punctata</name>
    <name type="common">Red rice</name>
    <dbReference type="NCBI Taxonomy" id="4537"/>
    <lineage>
        <taxon>Eukaryota</taxon>
        <taxon>Viridiplantae</taxon>
        <taxon>Streptophyta</taxon>
        <taxon>Embryophyta</taxon>
        <taxon>Tracheophyta</taxon>
        <taxon>Spermatophyta</taxon>
        <taxon>Magnoliopsida</taxon>
        <taxon>Liliopsida</taxon>
        <taxon>Poales</taxon>
        <taxon>Poaceae</taxon>
        <taxon>BOP clade</taxon>
        <taxon>Oryzoideae</taxon>
        <taxon>Oryzeae</taxon>
        <taxon>Oryzinae</taxon>
        <taxon>Oryza</taxon>
    </lineage>
</organism>
<dbReference type="PANTHER" id="PTHR33065:SF95">
    <property type="entry name" value="OS07G0646300 PROTEIN"/>
    <property type="match status" value="1"/>
</dbReference>